<evidence type="ECO:0000313" key="2">
    <source>
        <dbReference type="Proteomes" id="UP000515159"/>
    </source>
</evidence>
<reference evidence="3" key="1">
    <citation type="submission" date="2025-08" db="UniProtKB">
        <authorList>
            <consortium name="RefSeq"/>
        </authorList>
    </citation>
    <scope>IDENTIFICATION</scope>
</reference>
<dbReference type="AlphaFoldDB" id="A0A6P8QB14"/>
<evidence type="ECO:0000256" key="1">
    <source>
        <dbReference type="SAM" id="MobiDB-lite"/>
    </source>
</evidence>
<dbReference type="GeneID" id="117357290"/>
<organism evidence="2 3">
    <name type="scientific">Geotrypetes seraphini</name>
    <name type="common">Gaboon caecilian</name>
    <name type="synonym">Caecilia seraphini</name>
    <dbReference type="NCBI Taxonomy" id="260995"/>
    <lineage>
        <taxon>Eukaryota</taxon>
        <taxon>Metazoa</taxon>
        <taxon>Chordata</taxon>
        <taxon>Craniata</taxon>
        <taxon>Vertebrata</taxon>
        <taxon>Euteleostomi</taxon>
        <taxon>Amphibia</taxon>
        <taxon>Gymnophiona</taxon>
        <taxon>Geotrypetes</taxon>
    </lineage>
</organism>
<feature type="compositionally biased region" description="Basic and acidic residues" evidence="1">
    <location>
        <begin position="105"/>
        <end position="119"/>
    </location>
</feature>
<protein>
    <submittedName>
        <fullName evidence="3">Uncharacterized protein LOC117357290</fullName>
    </submittedName>
</protein>
<dbReference type="KEGG" id="gsh:117357290"/>
<gene>
    <name evidence="3" type="primary">LOC117357290</name>
</gene>
<dbReference type="InParanoid" id="A0A6P8QB14"/>
<proteinExistence type="predicted"/>
<evidence type="ECO:0000313" key="3">
    <source>
        <dbReference type="RefSeq" id="XP_033793549.1"/>
    </source>
</evidence>
<feature type="region of interest" description="Disordered" evidence="1">
    <location>
        <begin position="105"/>
        <end position="140"/>
    </location>
</feature>
<name>A0A6P8QB14_GEOSA</name>
<sequence>MYTELHWKPMQLLQYEGYCDRNHANPTRNRERVPINPIKNPVTRYRKHPGQFRNLVHSFRKEPVPLRVSRAQDDIENAGPFKSLSISARRGRGWLPMLPFTELSSSEKGEKQLEQAAERKLRRKPVLPAKPGPAQGNFSEDWEMEELEDIHIKPVSEAQPEDYDMECQEDYALPDWGEQQMDFPFEVVPACWADWTGVLFGSAPVVPAWHLPEEEVCKSPLP</sequence>
<keyword evidence="2" id="KW-1185">Reference proteome</keyword>
<accession>A0A6P8QB14</accession>
<dbReference type="RefSeq" id="XP_033793549.1">
    <property type="nucleotide sequence ID" value="XM_033937658.1"/>
</dbReference>
<dbReference type="Proteomes" id="UP000515159">
    <property type="component" value="Chromosome 3"/>
</dbReference>